<dbReference type="EMBL" id="MJIH01000001">
    <property type="protein sequence ID" value="OLR64596.1"/>
    <property type="molecule type" value="Genomic_DNA"/>
</dbReference>
<dbReference type="Gene3D" id="3.30.43.10">
    <property type="entry name" value="Uridine Diphospho-n-acetylenolpyruvylglucosamine Reductase, domain 2"/>
    <property type="match status" value="1"/>
</dbReference>
<dbReference type="AlphaFoldDB" id="A0A1U7LZ77"/>
<evidence type="ECO:0000259" key="3">
    <source>
        <dbReference type="PROSITE" id="PS51387"/>
    </source>
</evidence>
<gene>
    <name evidence="4" type="ORF">BIV18_03130</name>
</gene>
<keyword evidence="1" id="KW-0285">Flavoprotein</keyword>
<organism evidence="4 5">
    <name type="scientific">Peptoniphilus porci</name>
    <dbReference type="NCBI Taxonomy" id="2652280"/>
    <lineage>
        <taxon>Bacteria</taxon>
        <taxon>Bacillati</taxon>
        <taxon>Bacillota</taxon>
        <taxon>Tissierellia</taxon>
        <taxon>Tissierellales</taxon>
        <taxon>Peptoniphilaceae</taxon>
        <taxon>Peptoniphilus</taxon>
    </lineage>
</organism>
<dbReference type="InterPro" id="IPR002346">
    <property type="entry name" value="Mopterin_DH_FAD-bd"/>
</dbReference>
<keyword evidence="5" id="KW-1185">Reference proteome</keyword>
<sequence>MIFAPKDLSELCYILENKGDNYYILAGGTDLIIKIKNKKIVNYNIIEITKINELKGFKEDDTNFYIGPLMTMTEIINEKSIKENLGSLYEAAYKLGSNQIRNLATIGGNVANASQSADCVLALFALDAKIKILDSMENEKIVSIEDFITGREKTILSQNEIIKEIIIPKKNSINIFNKIGSRTGVTISKISCAMNFILNEDGKKDTRIFLGAVGIKPVRAFDLEKVFANHDFKNINLEILQQTGFNEIEKAIPERSSKYYKRIAIQGLLEDMLEELISYEK</sequence>
<keyword evidence="2" id="KW-0560">Oxidoreductase</keyword>
<dbReference type="InterPro" id="IPR016167">
    <property type="entry name" value="FAD-bd_PCMH_sub1"/>
</dbReference>
<protein>
    <submittedName>
        <fullName evidence="4">Carbon monoxide dehydrogenase</fullName>
    </submittedName>
</protein>
<accession>A0A1U7LZ77</accession>
<dbReference type="PANTHER" id="PTHR42659">
    <property type="entry name" value="XANTHINE DEHYDROGENASE SUBUNIT C-RELATED"/>
    <property type="match status" value="1"/>
</dbReference>
<feature type="domain" description="FAD-binding PCMH-type" evidence="3">
    <location>
        <begin position="1"/>
        <end position="172"/>
    </location>
</feature>
<comment type="caution">
    <text evidence="4">The sequence shown here is derived from an EMBL/GenBank/DDBJ whole genome shotgun (WGS) entry which is preliminary data.</text>
</comment>
<evidence type="ECO:0000313" key="5">
    <source>
        <dbReference type="Proteomes" id="UP000187166"/>
    </source>
</evidence>
<dbReference type="InterPro" id="IPR005107">
    <property type="entry name" value="CO_DH_flav_C"/>
</dbReference>
<dbReference type="PROSITE" id="PS51387">
    <property type="entry name" value="FAD_PCMH"/>
    <property type="match status" value="1"/>
</dbReference>
<dbReference type="Proteomes" id="UP000187166">
    <property type="component" value="Unassembled WGS sequence"/>
</dbReference>
<dbReference type="InterPro" id="IPR036683">
    <property type="entry name" value="CO_DH_flav_C_dom_sf"/>
</dbReference>
<dbReference type="SUPFAM" id="SSF55447">
    <property type="entry name" value="CO dehydrogenase flavoprotein C-terminal domain-like"/>
    <property type="match status" value="1"/>
</dbReference>
<dbReference type="Gene3D" id="3.30.465.10">
    <property type="match status" value="1"/>
</dbReference>
<dbReference type="GO" id="GO:0071949">
    <property type="term" value="F:FAD binding"/>
    <property type="evidence" value="ECO:0007669"/>
    <property type="project" value="InterPro"/>
</dbReference>
<dbReference type="SUPFAM" id="SSF56176">
    <property type="entry name" value="FAD-binding/transporter-associated domain-like"/>
    <property type="match status" value="1"/>
</dbReference>
<dbReference type="Gene3D" id="3.30.390.50">
    <property type="entry name" value="CO dehydrogenase flavoprotein, C-terminal domain"/>
    <property type="match status" value="1"/>
</dbReference>
<reference evidence="4 5" key="1">
    <citation type="journal article" date="2016" name="Appl. Environ. Microbiol.">
        <title>Function and Phylogeny of Bacterial Butyryl Coenzyme A:Acetate Transferases and Their Diversity in the Proximal Colon of Swine.</title>
        <authorList>
            <person name="Trachsel J."/>
            <person name="Bayles D.O."/>
            <person name="Looft T."/>
            <person name="Levine U.Y."/>
            <person name="Allen H.K."/>
        </authorList>
    </citation>
    <scope>NUCLEOTIDE SEQUENCE [LARGE SCALE GENOMIC DNA]</scope>
    <source>
        <strain evidence="4 5">35-6-1</strain>
    </source>
</reference>
<proteinExistence type="predicted"/>
<evidence type="ECO:0000313" key="4">
    <source>
        <dbReference type="EMBL" id="OLR64596.1"/>
    </source>
</evidence>
<dbReference type="GO" id="GO:0016491">
    <property type="term" value="F:oxidoreductase activity"/>
    <property type="evidence" value="ECO:0007669"/>
    <property type="project" value="UniProtKB-KW"/>
</dbReference>
<dbReference type="STRING" id="1465756.BIV18_03130"/>
<dbReference type="InterPro" id="IPR036318">
    <property type="entry name" value="FAD-bd_PCMH-like_sf"/>
</dbReference>
<dbReference type="InterPro" id="IPR016169">
    <property type="entry name" value="FAD-bd_PCMH_sub2"/>
</dbReference>
<evidence type="ECO:0000256" key="1">
    <source>
        <dbReference type="ARBA" id="ARBA00022630"/>
    </source>
</evidence>
<dbReference type="InterPro" id="IPR051312">
    <property type="entry name" value="Diverse_Substr_Oxidored"/>
</dbReference>
<dbReference type="Pfam" id="PF00941">
    <property type="entry name" value="FAD_binding_5"/>
    <property type="match status" value="1"/>
</dbReference>
<evidence type="ECO:0000256" key="2">
    <source>
        <dbReference type="ARBA" id="ARBA00023002"/>
    </source>
</evidence>
<dbReference type="Pfam" id="PF03450">
    <property type="entry name" value="CO_deh_flav_C"/>
    <property type="match status" value="1"/>
</dbReference>
<dbReference type="PANTHER" id="PTHR42659:SF9">
    <property type="entry name" value="XANTHINE DEHYDROGENASE FAD-BINDING SUBUNIT XDHB-RELATED"/>
    <property type="match status" value="1"/>
</dbReference>
<dbReference type="InterPro" id="IPR016166">
    <property type="entry name" value="FAD-bd_PCMH"/>
</dbReference>
<name>A0A1U7LZ77_9FIRM</name>